<evidence type="ECO:0000259" key="1">
    <source>
        <dbReference type="PROSITE" id="PS50835"/>
    </source>
</evidence>
<dbReference type="EMBL" id="WHWB01034814">
    <property type="protein sequence ID" value="KAJ7403724.1"/>
    <property type="molecule type" value="Genomic_DNA"/>
</dbReference>
<dbReference type="Gene3D" id="2.60.40.10">
    <property type="entry name" value="Immunoglobulins"/>
    <property type="match status" value="1"/>
</dbReference>
<dbReference type="PANTHER" id="PTHR47243">
    <property type="entry name" value="SIALOADHESIN"/>
    <property type="match status" value="1"/>
</dbReference>
<proteinExistence type="predicted"/>
<organism evidence="2 3">
    <name type="scientific">Willisornis vidua</name>
    <name type="common">Xingu scale-backed antbird</name>
    <dbReference type="NCBI Taxonomy" id="1566151"/>
    <lineage>
        <taxon>Eukaryota</taxon>
        <taxon>Metazoa</taxon>
        <taxon>Chordata</taxon>
        <taxon>Craniata</taxon>
        <taxon>Vertebrata</taxon>
        <taxon>Euteleostomi</taxon>
        <taxon>Archelosauria</taxon>
        <taxon>Archosauria</taxon>
        <taxon>Dinosauria</taxon>
        <taxon>Saurischia</taxon>
        <taxon>Theropoda</taxon>
        <taxon>Coelurosauria</taxon>
        <taxon>Aves</taxon>
        <taxon>Neognathae</taxon>
        <taxon>Neoaves</taxon>
        <taxon>Telluraves</taxon>
        <taxon>Australaves</taxon>
        <taxon>Passeriformes</taxon>
        <taxon>Thamnophilidae</taxon>
        <taxon>Willisornis</taxon>
    </lineage>
</organism>
<dbReference type="SMART" id="SM00408">
    <property type="entry name" value="IGc2"/>
    <property type="match status" value="1"/>
</dbReference>
<dbReference type="InterPro" id="IPR036179">
    <property type="entry name" value="Ig-like_dom_sf"/>
</dbReference>
<dbReference type="InterPro" id="IPR003599">
    <property type="entry name" value="Ig_sub"/>
</dbReference>
<gene>
    <name evidence="2" type="ORF">WISP_149400</name>
</gene>
<feature type="domain" description="Ig-like" evidence="1">
    <location>
        <begin position="42"/>
        <end position="125"/>
    </location>
</feature>
<dbReference type="Pfam" id="PF13895">
    <property type="entry name" value="Ig_2"/>
    <property type="match status" value="1"/>
</dbReference>
<dbReference type="InterPro" id="IPR003598">
    <property type="entry name" value="Ig_sub2"/>
</dbReference>
<evidence type="ECO:0000313" key="2">
    <source>
        <dbReference type="EMBL" id="KAJ7403724.1"/>
    </source>
</evidence>
<dbReference type="Proteomes" id="UP001145742">
    <property type="component" value="Unassembled WGS sequence"/>
</dbReference>
<dbReference type="InterPro" id="IPR013783">
    <property type="entry name" value="Ig-like_fold"/>
</dbReference>
<dbReference type="SMART" id="SM00409">
    <property type="entry name" value="IG"/>
    <property type="match status" value="1"/>
</dbReference>
<comment type="caution">
    <text evidence="2">The sequence shown here is derived from an EMBL/GenBank/DDBJ whole genome shotgun (WGS) entry which is preliminary data.</text>
</comment>
<protein>
    <recommendedName>
        <fullName evidence="1">Ig-like domain-containing protein</fullName>
    </recommendedName>
</protein>
<accession>A0ABQ9CJX4</accession>
<dbReference type="InterPro" id="IPR007110">
    <property type="entry name" value="Ig-like_dom"/>
</dbReference>
<dbReference type="SUPFAM" id="SSF48726">
    <property type="entry name" value="Immunoglobulin"/>
    <property type="match status" value="1"/>
</dbReference>
<reference evidence="2" key="1">
    <citation type="submission" date="2019-10" db="EMBL/GenBank/DDBJ databases">
        <authorList>
            <person name="Soares A.E.R."/>
            <person name="Aleixo A."/>
            <person name="Schneider P."/>
            <person name="Miyaki C.Y."/>
            <person name="Schneider M.P."/>
            <person name="Mello C."/>
            <person name="Vasconcelos A.T.R."/>
        </authorList>
    </citation>
    <scope>NUCLEOTIDE SEQUENCE</scope>
    <source>
        <tissue evidence="2">Muscle</tissue>
    </source>
</reference>
<dbReference type="PANTHER" id="PTHR47243:SF1">
    <property type="entry name" value="SIALOADHESIN"/>
    <property type="match status" value="1"/>
</dbReference>
<evidence type="ECO:0000313" key="3">
    <source>
        <dbReference type="Proteomes" id="UP001145742"/>
    </source>
</evidence>
<name>A0ABQ9CJX4_9PASS</name>
<keyword evidence="3" id="KW-1185">Reference proteome</keyword>
<sequence length="183" mass="18917">MASPLLAAAADPTFYCPVTVTFPVLESGGSPPPPSLPFPSLPAVRVWIVPTPDVREGGRATLTCAVAGGAEEVLSYSWYRNGVWLSSGPSPALTLPRVAAPDAGSYHCSIRTPARNRSATPATLNVLCESPGLRGFLSGGDVQGKDLGVSPAPGSVPLAGEMGDSKVWLRFESSMKISPCPRG</sequence>
<dbReference type="PROSITE" id="PS50835">
    <property type="entry name" value="IG_LIKE"/>
    <property type="match status" value="1"/>
</dbReference>